<dbReference type="GO" id="GO:0006261">
    <property type="term" value="P:DNA-templated DNA replication"/>
    <property type="evidence" value="ECO:0007669"/>
    <property type="project" value="TreeGrafter"/>
</dbReference>
<dbReference type="GO" id="GO:0000166">
    <property type="term" value="F:nucleotide binding"/>
    <property type="evidence" value="ECO:0007669"/>
    <property type="project" value="InterPro"/>
</dbReference>
<comment type="catalytic activity">
    <reaction evidence="7">
        <text>DNA(n) + a 2'-deoxyribonucleoside 5'-triphosphate = DNA(n+1) + diphosphate</text>
        <dbReference type="Rhea" id="RHEA:22508"/>
        <dbReference type="Rhea" id="RHEA-COMP:17339"/>
        <dbReference type="Rhea" id="RHEA-COMP:17340"/>
        <dbReference type="ChEBI" id="CHEBI:33019"/>
        <dbReference type="ChEBI" id="CHEBI:61560"/>
        <dbReference type="ChEBI" id="CHEBI:173112"/>
        <dbReference type="EC" id="2.7.7.7"/>
    </reaction>
</comment>
<dbReference type="AlphaFoldDB" id="A0A382QK13"/>
<comment type="similarity">
    <text evidence="1">Belongs to the DNA polymerase type-B family.</text>
</comment>
<dbReference type="InterPro" id="IPR023211">
    <property type="entry name" value="DNA_pol_palm_dom_sf"/>
</dbReference>
<name>A0A382QK13_9ZZZZ</name>
<protein>
    <recommendedName>
        <fullName evidence="2">DNA-directed DNA polymerase</fullName>
        <ecNumber evidence="2">2.7.7.7</ecNumber>
    </recommendedName>
</protein>
<evidence type="ECO:0000256" key="7">
    <source>
        <dbReference type="ARBA" id="ARBA00049244"/>
    </source>
</evidence>
<dbReference type="InterPro" id="IPR006172">
    <property type="entry name" value="DNA-dir_DNA_pol_B"/>
</dbReference>
<feature type="non-terminal residue" evidence="9">
    <location>
        <position position="331"/>
    </location>
</feature>
<evidence type="ECO:0000256" key="2">
    <source>
        <dbReference type="ARBA" id="ARBA00012417"/>
    </source>
</evidence>
<dbReference type="GO" id="GO:0003677">
    <property type="term" value="F:DNA binding"/>
    <property type="evidence" value="ECO:0007669"/>
    <property type="project" value="UniProtKB-KW"/>
</dbReference>
<dbReference type="InterPro" id="IPR050240">
    <property type="entry name" value="DNA_pol_type-B"/>
</dbReference>
<dbReference type="InterPro" id="IPR017964">
    <property type="entry name" value="DNA-dir_DNA_pol_B_CS"/>
</dbReference>
<dbReference type="EMBL" id="UINC01114720">
    <property type="protein sequence ID" value="SVC85225.1"/>
    <property type="molecule type" value="Genomic_DNA"/>
</dbReference>
<dbReference type="PANTHER" id="PTHR10322">
    <property type="entry name" value="DNA POLYMERASE CATALYTIC SUBUNIT"/>
    <property type="match status" value="1"/>
</dbReference>
<keyword evidence="5" id="KW-0239">DNA-directed DNA polymerase</keyword>
<evidence type="ECO:0000313" key="9">
    <source>
        <dbReference type="EMBL" id="SVC85225.1"/>
    </source>
</evidence>
<evidence type="ECO:0000256" key="1">
    <source>
        <dbReference type="ARBA" id="ARBA00005755"/>
    </source>
</evidence>
<keyword evidence="4" id="KW-0548">Nucleotidyltransferase</keyword>
<sequence>MTLAYEAKVNLVDVYSPIRVWDVLIYNFLKEKNIVIPRKKISKKDDKYEGAYVKDPQTGLHNWVMSFDLNSLYPHLIMQYNISPETLAVEGNGDVSVDKMLNQTVSIAEDGHTVTPNGARFRTDAQGFLPNMMETMYNDRVKFKKWSLEAKQKFEDSKDKRYLNEISKYNNIQLARKIALNSAYGAIGNQYFRYYDRRMATAVTTSGQLAIRWIENKVNEYLNKLLDTTDVDYIIASDTDSIYVRFDELVSKVSPKNPVDFLDKVAKEKIEPYITKCYEELAEYVNAYEQKMEMAREVIADKGIWTAKKRYILNVHDSEGVRYAEPQIKVM</sequence>
<keyword evidence="3" id="KW-0808">Transferase</keyword>
<dbReference type="Pfam" id="PF00136">
    <property type="entry name" value="DNA_pol_B"/>
    <property type="match status" value="1"/>
</dbReference>
<dbReference type="InterPro" id="IPR043502">
    <property type="entry name" value="DNA/RNA_pol_sf"/>
</dbReference>
<reference evidence="9" key="1">
    <citation type="submission" date="2018-05" db="EMBL/GenBank/DDBJ databases">
        <authorList>
            <person name="Lanie J.A."/>
            <person name="Ng W.-L."/>
            <person name="Kazmierczak K.M."/>
            <person name="Andrzejewski T.M."/>
            <person name="Davidsen T.M."/>
            <person name="Wayne K.J."/>
            <person name="Tettelin H."/>
            <person name="Glass J.I."/>
            <person name="Rusch D."/>
            <person name="Podicherti R."/>
            <person name="Tsui H.-C.T."/>
            <person name="Winkler M.E."/>
        </authorList>
    </citation>
    <scope>NUCLEOTIDE SEQUENCE</scope>
</reference>
<evidence type="ECO:0000256" key="5">
    <source>
        <dbReference type="ARBA" id="ARBA00022932"/>
    </source>
</evidence>
<proteinExistence type="inferred from homology"/>
<dbReference type="Gene3D" id="3.90.1600.10">
    <property type="entry name" value="Palm domain of DNA polymerase"/>
    <property type="match status" value="1"/>
</dbReference>
<gene>
    <name evidence="9" type="ORF">METZ01_LOCUS338079</name>
</gene>
<dbReference type="InterPro" id="IPR006134">
    <property type="entry name" value="DNA-dir_DNA_pol_B_multi_dom"/>
</dbReference>
<organism evidence="9">
    <name type="scientific">marine metagenome</name>
    <dbReference type="NCBI Taxonomy" id="408172"/>
    <lineage>
        <taxon>unclassified sequences</taxon>
        <taxon>metagenomes</taxon>
        <taxon>ecological metagenomes</taxon>
    </lineage>
</organism>
<dbReference type="GO" id="GO:0003887">
    <property type="term" value="F:DNA-directed DNA polymerase activity"/>
    <property type="evidence" value="ECO:0007669"/>
    <property type="project" value="UniProtKB-KW"/>
</dbReference>
<dbReference type="SUPFAM" id="SSF56672">
    <property type="entry name" value="DNA/RNA polymerases"/>
    <property type="match status" value="1"/>
</dbReference>
<dbReference type="Gene3D" id="3.30.342.10">
    <property type="entry name" value="DNA Polymerase, chain B, domain 1"/>
    <property type="match status" value="1"/>
</dbReference>
<evidence type="ECO:0000256" key="6">
    <source>
        <dbReference type="ARBA" id="ARBA00023125"/>
    </source>
</evidence>
<accession>A0A382QK13</accession>
<dbReference type="PANTHER" id="PTHR10322:SF23">
    <property type="entry name" value="DNA POLYMERASE DELTA CATALYTIC SUBUNIT"/>
    <property type="match status" value="1"/>
</dbReference>
<evidence type="ECO:0000256" key="4">
    <source>
        <dbReference type="ARBA" id="ARBA00022695"/>
    </source>
</evidence>
<feature type="domain" description="DNA-directed DNA polymerase family B multifunctional" evidence="8">
    <location>
        <begin position="18"/>
        <end position="248"/>
    </location>
</feature>
<dbReference type="PROSITE" id="PS00116">
    <property type="entry name" value="DNA_POLYMERASE_B"/>
    <property type="match status" value="1"/>
</dbReference>
<dbReference type="EC" id="2.7.7.7" evidence="2"/>
<dbReference type="PRINTS" id="PR00106">
    <property type="entry name" value="DNAPOLB"/>
</dbReference>
<evidence type="ECO:0000256" key="3">
    <source>
        <dbReference type="ARBA" id="ARBA00022679"/>
    </source>
</evidence>
<keyword evidence="6" id="KW-0238">DNA-binding</keyword>
<evidence type="ECO:0000259" key="8">
    <source>
        <dbReference type="Pfam" id="PF00136"/>
    </source>
</evidence>